<dbReference type="GO" id="GO:0004400">
    <property type="term" value="F:histidinol-phosphate transaminase activity"/>
    <property type="evidence" value="ECO:0007669"/>
    <property type="project" value="UniProtKB-UniRule"/>
</dbReference>
<evidence type="ECO:0000256" key="3">
    <source>
        <dbReference type="ARBA" id="ARBA00005189"/>
    </source>
</evidence>
<comment type="cofactor">
    <cofactor evidence="1 12">
        <name>pyridoxal 5'-phosphate</name>
        <dbReference type="ChEBI" id="CHEBI:597326"/>
    </cofactor>
</comment>
<protein>
    <recommendedName>
        <fullName evidence="12">Histidinol-phosphate aminotransferase</fullName>
        <ecNumber evidence="12">2.6.1.9</ecNumber>
    </recommendedName>
    <alternativeName>
        <fullName evidence="12">Imidazole acetol-phosphate transaminase</fullName>
    </alternativeName>
</protein>
<dbReference type="PANTHER" id="PTHR42885">
    <property type="entry name" value="HISTIDINOL-PHOSPHATE AMINOTRANSFERASE-RELATED"/>
    <property type="match status" value="1"/>
</dbReference>
<keyword evidence="8 12" id="KW-0808">Transferase</keyword>
<evidence type="ECO:0000256" key="1">
    <source>
        <dbReference type="ARBA" id="ARBA00001933"/>
    </source>
</evidence>
<evidence type="ECO:0000259" key="13">
    <source>
        <dbReference type="Pfam" id="PF00155"/>
    </source>
</evidence>
<evidence type="ECO:0000256" key="6">
    <source>
        <dbReference type="ARBA" id="ARBA00022576"/>
    </source>
</evidence>
<dbReference type="GO" id="GO:0000105">
    <property type="term" value="P:L-histidine biosynthetic process"/>
    <property type="evidence" value="ECO:0007669"/>
    <property type="project" value="UniProtKB-UniRule"/>
</dbReference>
<evidence type="ECO:0000256" key="9">
    <source>
        <dbReference type="ARBA" id="ARBA00022898"/>
    </source>
</evidence>
<evidence type="ECO:0000256" key="2">
    <source>
        <dbReference type="ARBA" id="ARBA00005011"/>
    </source>
</evidence>
<evidence type="ECO:0000256" key="7">
    <source>
        <dbReference type="ARBA" id="ARBA00022605"/>
    </source>
</evidence>
<gene>
    <name evidence="12" type="primary">hisC</name>
    <name evidence="14" type="ORF">SAMN04488122_6257</name>
</gene>
<dbReference type="PANTHER" id="PTHR42885:SF2">
    <property type="entry name" value="HISTIDINOL-PHOSPHATE AMINOTRANSFERASE"/>
    <property type="match status" value="1"/>
</dbReference>
<dbReference type="InterPro" id="IPR015422">
    <property type="entry name" value="PyrdxlP-dep_Trfase_small"/>
</dbReference>
<evidence type="ECO:0000313" key="14">
    <source>
        <dbReference type="EMBL" id="SEW54931.1"/>
    </source>
</evidence>
<comment type="similarity">
    <text evidence="4 12">Belongs to the class-II pyridoxal-phosphate-dependent aminotransferase family. Histidinol-phosphate aminotransferase subfamily.</text>
</comment>
<comment type="catalytic activity">
    <reaction evidence="11 12">
        <text>L-histidinol phosphate + 2-oxoglutarate = 3-(imidazol-4-yl)-2-oxopropyl phosphate + L-glutamate</text>
        <dbReference type="Rhea" id="RHEA:23744"/>
        <dbReference type="ChEBI" id="CHEBI:16810"/>
        <dbReference type="ChEBI" id="CHEBI:29985"/>
        <dbReference type="ChEBI" id="CHEBI:57766"/>
        <dbReference type="ChEBI" id="CHEBI:57980"/>
        <dbReference type="EC" id="2.6.1.9"/>
    </reaction>
</comment>
<evidence type="ECO:0000256" key="12">
    <source>
        <dbReference type="HAMAP-Rule" id="MF_01023"/>
    </source>
</evidence>
<dbReference type="InterPro" id="IPR005861">
    <property type="entry name" value="HisP_aminotrans"/>
</dbReference>
<proteinExistence type="inferred from homology"/>
<dbReference type="InterPro" id="IPR015421">
    <property type="entry name" value="PyrdxlP-dep_Trfase_major"/>
</dbReference>
<feature type="domain" description="Aminotransferase class I/classII large" evidence="13">
    <location>
        <begin position="47"/>
        <end position="343"/>
    </location>
</feature>
<dbReference type="Gene3D" id="3.90.1150.10">
    <property type="entry name" value="Aspartate Aminotransferase, domain 1"/>
    <property type="match status" value="1"/>
</dbReference>
<dbReference type="AlphaFoldDB" id="A0A1I0SCK6"/>
<feature type="modified residue" description="N6-(pyridoxal phosphate)lysine" evidence="12">
    <location>
        <position position="209"/>
    </location>
</feature>
<dbReference type="EMBL" id="FOJG01000002">
    <property type="protein sequence ID" value="SEW54931.1"/>
    <property type="molecule type" value="Genomic_DNA"/>
</dbReference>
<evidence type="ECO:0000256" key="11">
    <source>
        <dbReference type="ARBA" id="ARBA00047481"/>
    </source>
</evidence>
<comment type="pathway">
    <text evidence="3">Lipid metabolism.</text>
</comment>
<comment type="pathway">
    <text evidence="2 12">Amino-acid biosynthesis; L-histidine biosynthesis; L-histidine from 5-phospho-alpha-D-ribose 1-diphosphate: step 7/9.</text>
</comment>
<dbReference type="PROSITE" id="PS00599">
    <property type="entry name" value="AA_TRANSFER_CLASS_2"/>
    <property type="match status" value="1"/>
</dbReference>
<evidence type="ECO:0000256" key="5">
    <source>
        <dbReference type="ARBA" id="ARBA00011738"/>
    </source>
</evidence>
<dbReference type="EC" id="2.6.1.9" evidence="12"/>
<evidence type="ECO:0000256" key="4">
    <source>
        <dbReference type="ARBA" id="ARBA00007970"/>
    </source>
</evidence>
<name>A0A1I0SCK6_9BACT</name>
<dbReference type="InterPro" id="IPR001917">
    <property type="entry name" value="Aminotrans_II_pyridoxalP_BS"/>
</dbReference>
<dbReference type="Pfam" id="PF00155">
    <property type="entry name" value="Aminotran_1_2"/>
    <property type="match status" value="1"/>
</dbReference>
<dbReference type="STRING" id="29529.SAMN04488122_6257"/>
<keyword evidence="10 12" id="KW-0368">Histidine biosynthesis</keyword>
<keyword evidence="15" id="KW-1185">Reference proteome</keyword>
<dbReference type="Proteomes" id="UP000199310">
    <property type="component" value="Unassembled WGS sequence"/>
</dbReference>
<dbReference type="InterPro" id="IPR004839">
    <property type="entry name" value="Aminotransferase_I/II_large"/>
</dbReference>
<dbReference type="SUPFAM" id="SSF53383">
    <property type="entry name" value="PLP-dependent transferases"/>
    <property type="match status" value="1"/>
</dbReference>
<dbReference type="Gene3D" id="3.40.640.10">
    <property type="entry name" value="Type I PLP-dependent aspartate aminotransferase-like (Major domain)"/>
    <property type="match status" value="1"/>
</dbReference>
<dbReference type="UniPathway" id="UPA00031">
    <property type="reaction ID" value="UER00012"/>
</dbReference>
<accession>A0A1I0SCK6</accession>
<comment type="subunit">
    <text evidence="5 12">Homodimer.</text>
</comment>
<keyword evidence="6 12" id="KW-0032">Aminotransferase</keyword>
<dbReference type="OrthoDB" id="9813612at2"/>
<dbReference type="RefSeq" id="WP_089902705.1">
    <property type="nucleotide sequence ID" value="NZ_FOJG01000002.1"/>
</dbReference>
<keyword evidence="9 12" id="KW-0663">Pyridoxal phosphate</keyword>
<dbReference type="InterPro" id="IPR015424">
    <property type="entry name" value="PyrdxlP-dep_Trfase"/>
</dbReference>
<evidence type="ECO:0000313" key="15">
    <source>
        <dbReference type="Proteomes" id="UP000199310"/>
    </source>
</evidence>
<organism evidence="14 15">
    <name type="scientific">Chitinophaga arvensicola</name>
    <dbReference type="NCBI Taxonomy" id="29529"/>
    <lineage>
        <taxon>Bacteria</taxon>
        <taxon>Pseudomonadati</taxon>
        <taxon>Bacteroidota</taxon>
        <taxon>Chitinophagia</taxon>
        <taxon>Chitinophagales</taxon>
        <taxon>Chitinophagaceae</taxon>
        <taxon>Chitinophaga</taxon>
    </lineage>
</organism>
<sequence length="357" mass="40111">MFNLDTLVRENIKRLVPYSTARDEFKGEASIFLDANENNFGSPLPVNYNRYPDPMQWQLKYKIADIKGVPPQNIFIGHGSDEAIDVLYRSFVNPGVDNVILCPPTYGMYEVSAHINDAIIRKVTLTEDFQLDIPALQQAIDENTKLIFICSPNNPTGNSINRSDIELLLNNFDGIVVIDEAYINFSRQKTFIQELTEYPNLVVLQTLSKAWGLAGLRIGMAFASEDIVNTFNKVKPPYNISQATNELALQALENVNQVNEWIREIVIERDLLSGALLQLPEVLHIYPSDASFILVKTTDAKGIYNYLIEQGIVVRDRSKVELCMGCLRITIGTPAENLRLLHVLKSFNLKTATTASA</sequence>
<dbReference type="GO" id="GO:0030170">
    <property type="term" value="F:pyridoxal phosphate binding"/>
    <property type="evidence" value="ECO:0007669"/>
    <property type="project" value="InterPro"/>
</dbReference>
<dbReference type="HAMAP" id="MF_01023">
    <property type="entry name" value="HisC_aminotrans_2"/>
    <property type="match status" value="1"/>
</dbReference>
<reference evidence="15" key="1">
    <citation type="submission" date="2016-10" db="EMBL/GenBank/DDBJ databases">
        <authorList>
            <person name="Varghese N."/>
            <person name="Submissions S."/>
        </authorList>
    </citation>
    <scope>NUCLEOTIDE SEQUENCE [LARGE SCALE GENOMIC DNA]</scope>
    <source>
        <strain evidence="15">DSM 3695</strain>
    </source>
</reference>
<dbReference type="NCBIfam" id="TIGR01141">
    <property type="entry name" value="hisC"/>
    <property type="match status" value="1"/>
</dbReference>
<keyword evidence="7 12" id="KW-0028">Amino-acid biosynthesis</keyword>
<evidence type="ECO:0000256" key="10">
    <source>
        <dbReference type="ARBA" id="ARBA00023102"/>
    </source>
</evidence>
<dbReference type="CDD" id="cd00609">
    <property type="entry name" value="AAT_like"/>
    <property type="match status" value="1"/>
</dbReference>
<evidence type="ECO:0000256" key="8">
    <source>
        <dbReference type="ARBA" id="ARBA00022679"/>
    </source>
</evidence>